<proteinExistence type="predicted"/>
<gene>
    <name evidence="2" type="ORF">VNI00_014289</name>
</gene>
<keyword evidence="1" id="KW-0175">Coiled coil</keyword>
<reference evidence="2 3" key="1">
    <citation type="submission" date="2024-01" db="EMBL/GenBank/DDBJ databases">
        <title>A draft genome for a cacao thread blight-causing isolate of Paramarasmius palmivorus.</title>
        <authorList>
            <person name="Baruah I.K."/>
            <person name="Bukari Y."/>
            <person name="Amoako-Attah I."/>
            <person name="Meinhardt L.W."/>
            <person name="Bailey B.A."/>
            <person name="Cohen S.P."/>
        </authorList>
    </citation>
    <scope>NUCLEOTIDE SEQUENCE [LARGE SCALE GENOMIC DNA]</scope>
    <source>
        <strain evidence="2 3">GH-12</strain>
    </source>
</reference>
<comment type="caution">
    <text evidence="2">The sequence shown here is derived from an EMBL/GenBank/DDBJ whole genome shotgun (WGS) entry which is preliminary data.</text>
</comment>
<feature type="coiled-coil region" evidence="1">
    <location>
        <begin position="52"/>
        <end position="86"/>
    </location>
</feature>
<name>A0AAW0BW55_9AGAR</name>
<evidence type="ECO:0000313" key="2">
    <source>
        <dbReference type="EMBL" id="KAK7030272.1"/>
    </source>
</evidence>
<protein>
    <recommendedName>
        <fullName evidence="4">F-box domain-containing protein</fullName>
    </recommendedName>
</protein>
<dbReference type="InterPro" id="IPR032675">
    <property type="entry name" value="LRR_dom_sf"/>
</dbReference>
<dbReference type="AlphaFoldDB" id="A0AAW0BW55"/>
<evidence type="ECO:0008006" key="4">
    <source>
        <dbReference type="Google" id="ProtNLM"/>
    </source>
</evidence>
<accession>A0AAW0BW55</accession>
<dbReference type="Gene3D" id="3.80.10.10">
    <property type="entry name" value="Ribonuclease Inhibitor"/>
    <property type="match status" value="1"/>
</dbReference>
<keyword evidence="3" id="KW-1185">Reference proteome</keyword>
<sequence length="491" mass="55139">MSSQRFNSSTSLDSSCCATCKADVEISRNIIRGVPDDLYNETVRHNGYPDKADGYKKEWEAAKIRLDRLEATISLLQEEKRRLEGIVGKYKLILHPVRKAPVEVLQHLFTFCLDPQRLFTFCMPGGGVGQEENSLVPSQMPWVLGQISRNWRNVALSTPNLWDKVSLVIRQGTTEIISRQSISADAHRLGLQLHRSQNVPLNVSLTGAQITSDILIDVHPLLFLVCACSQRWKYLRLKGYPESLRRLSSTRGLLPQLEKLIIEWHECQTGDAANYFEFAPRLRSICLHTFTSYTLPWHQIQHFNFRRRRFRPGSPTDSEKLRAMIKELSSVKVFDIYFDSRFSVSNVESTTLTSEKIETCVTSLTVGCYSAGLSTPGEAVSVIPLYIFLEGISTPRLSHLQIMSPFAGWSELLSLLKRSNCKLAVLMIPQARSLSPETLHQVLSALPDLKILRIGFFEGAGNSHISAFSSPVVPNLESLTIVTPLVPTVGV</sequence>
<organism evidence="2 3">
    <name type="scientific">Paramarasmius palmivorus</name>
    <dbReference type="NCBI Taxonomy" id="297713"/>
    <lineage>
        <taxon>Eukaryota</taxon>
        <taxon>Fungi</taxon>
        <taxon>Dikarya</taxon>
        <taxon>Basidiomycota</taxon>
        <taxon>Agaricomycotina</taxon>
        <taxon>Agaricomycetes</taxon>
        <taxon>Agaricomycetidae</taxon>
        <taxon>Agaricales</taxon>
        <taxon>Marasmiineae</taxon>
        <taxon>Marasmiaceae</taxon>
        <taxon>Paramarasmius</taxon>
    </lineage>
</organism>
<evidence type="ECO:0000313" key="3">
    <source>
        <dbReference type="Proteomes" id="UP001383192"/>
    </source>
</evidence>
<dbReference type="Proteomes" id="UP001383192">
    <property type="component" value="Unassembled WGS sequence"/>
</dbReference>
<dbReference type="SUPFAM" id="SSF52047">
    <property type="entry name" value="RNI-like"/>
    <property type="match status" value="1"/>
</dbReference>
<dbReference type="EMBL" id="JAYKXP010000079">
    <property type="protein sequence ID" value="KAK7030272.1"/>
    <property type="molecule type" value="Genomic_DNA"/>
</dbReference>
<evidence type="ECO:0000256" key="1">
    <source>
        <dbReference type="SAM" id="Coils"/>
    </source>
</evidence>